<dbReference type="InterPro" id="IPR003400">
    <property type="entry name" value="ExbD"/>
</dbReference>
<dbReference type="GO" id="GO:0022857">
    <property type="term" value="F:transmembrane transporter activity"/>
    <property type="evidence" value="ECO:0007669"/>
    <property type="project" value="InterPro"/>
</dbReference>
<dbReference type="Pfam" id="PF02472">
    <property type="entry name" value="ExbD"/>
    <property type="match status" value="1"/>
</dbReference>
<gene>
    <name evidence="9" type="ORF">PUV54_03440</name>
</gene>
<name>A0AAF0CF77_9PROT</name>
<dbReference type="EMBL" id="CP118166">
    <property type="protein sequence ID" value="WDI32246.1"/>
    <property type="molecule type" value="Genomic_DNA"/>
</dbReference>
<keyword evidence="3" id="KW-1003">Cell membrane</keyword>
<evidence type="ECO:0000256" key="5">
    <source>
        <dbReference type="ARBA" id="ARBA00022989"/>
    </source>
</evidence>
<keyword evidence="6 8" id="KW-0472">Membrane</keyword>
<sequence>MARRSFAQPDNDDDVNVTPLLDIVFIMLIFFIVTSTFVKEPGVEIERPGAVTASERKLASIIVAISEDDEIWINKERVELEGVKTAVEQLRRENPRGTAVVQADSASKTRLLVEVVNQIRATGITDVAVSTEDV</sequence>
<evidence type="ECO:0000313" key="9">
    <source>
        <dbReference type="EMBL" id="WDI32246.1"/>
    </source>
</evidence>
<dbReference type="KEGG" id="hfl:PUV54_03440"/>
<keyword evidence="7" id="KW-0653">Protein transport</keyword>
<dbReference type="RefSeq" id="WP_274494164.1">
    <property type="nucleotide sequence ID" value="NZ_CP118166.1"/>
</dbReference>
<dbReference type="GO" id="GO:0005886">
    <property type="term" value="C:plasma membrane"/>
    <property type="evidence" value="ECO:0007669"/>
    <property type="project" value="UniProtKB-SubCell"/>
</dbReference>
<evidence type="ECO:0000256" key="6">
    <source>
        <dbReference type="ARBA" id="ARBA00023136"/>
    </source>
</evidence>
<dbReference type="Gene3D" id="3.30.420.270">
    <property type="match status" value="1"/>
</dbReference>
<dbReference type="PANTHER" id="PTHR30558:SF13">
    <property type="entry name" value="BIOPOLYMER TRANSPORT PROTEIN EXBD2"/>
    <property type="match status" value="1"/>
</dbReference>
<evidence type="ECO:0000256" key="3">
    <source>
        <dbReference type="ARBA" id="ARBA00022475"/>
    </source>
</evidence>
<evidence type="ECO:0000256" key="1">
    <source>
        <dbReference type="ARBA" id="ARBA00004162"/>
    </source>
</evidence>
<protein>
    <submittedName>
        <fullName evidence="9">Biopolymer transporter ExbD</fullName>
    </submittedName>
</protein>
<dbReference type="GO" id="GO:0015031">
    <property type="term" value="P:protein transport"/>
    <property type="evidence" value="ECO:0007669"/>
    <property type="project" value="UniProtKB-KW"/>
</dbReference>
<dbReference type="Proteomes" id="UP001214043">
    <property type="component" value="Chromosome"/>
</dbReference>
<evidence type="ECO:0000256" key="4">
    <source>
        <dbReference type="ARBA" id="ARBA00022692"/>
    </source>
</evidence>
<evidence type="ECO:0000256" key="2">
    <source>
        <dbReference type="ARBA" id="ARBA00005811"/>
    </source>
</evidence>
<keyword evidence="7" id="KW-0813">Transport</keyword>
<keyword evidence="5 8" id="KW-1133">Transmembrane helix</keyword>
<comment type="subcellular location">
    <subcellularLocation>
        <location evidence="1">Cell membrane</location>
        <topology evidence="1">Single-pass membrane protein</topology>
    </subcellularLocation>
    <subcellularLocation>
        <location evidence="7">Cell membrane</location>
        <topology evidence="7">Single-pass type II membrane protein</topology>
    </subcellularLocation>
</comment>
<reference evidence="9" key="1">
    <citation type="submission" date="2023-02" db="EMBL/GenBank/DDBJ databases">
        <title>Genome sequence of Hyphococcus flavus.</title>
        <authorList>
            <person name="Rong J.-C."/>
            <person name="Zhao Q."/>
            <person name="Yi M."/>
            <person name="Wu J.-Y."/>
        </authorList>
    </citation>
    <scope>NUCLEOTIDE SEQUENCE</scope>
    <source>
        <strain evidence="9">MCCC 1K03223</strain>
    </source>
</reference>
<feature type="transmembrane region" description="Helical" evidence="8">
    <location>
        <begin position="20"/>
        <end position="38"/>
    </location>
</feature>
<keyword evidence="4 7" id="KW-0812">Transmembrane</keyword>
<accession>A0AAF0CF77</accession>
<evidence type="ECO:0000256" key="7">
    <source>
        <dbReference type="RuleBase" id="RU003879"/>
    </source>
</evidence>
<evidence type="ECO:0000313" key="10">
    <source>
        <dbReference type="Proteomes" id="UP001214043"/>
    </source>
</evidence>
<comment type="similarity">
    <text evidence="2 7">Belongs to the ExbD/TolR family.</text>
</comment>
<keyword evidence="10" id="KW-1185">Reference proteome</keyword>
<dbReference type="PANTHER" id="PTHR30558">
    <property type="entry name" value="EXBD MEMBRANE COMPONENT OF PMF-DRIVEN MACROMOLECULE IMPORT SYSTEM"/>
    <property type="match status" value="1"/>
</dbReference>
<proteinExistence type="inferred from homology"/>
<dbReference type="AlphaFoldDB" id="A0AAF0CF77"/>
<evidence type="ECO:0000256" key="8">
    <source>
        <dbReference type="SAM" id="Phobius"/>
    </source>
</evidence>
<organism evidence="9 10">
    <name type="scientific">Hyphococcus flavus</name>
    <dbReference type="NCBI Taxonomy" id="1866326"/>
    <lineage>
        <taxon>Bacteria</taxon>
        <taxon>Pseudomonadati</taxon>
        <taxon>Pseudomonadota</taxon>
        <taxon>Alphaproteobacteria</taxon>
        <taxon>Parvularculales</taxon>
        <taxon>Parvularculaceae</taxon>
        <taxon>Hyphococcus</taxon>
    </lineage>
</organism>